<organism evidence="1 2">
    <name type="scientific">Laribacter hongkongensis</name>
    <dbReference type="NCBI Taxonomy" id="168471"/>
    <lineage>
        <taxon>Bacteria</taxon>
        <taxon>Pseudomonadati</taxon>
        <taxon>Pseudomonadota</taxon>
        <taxon>Betaproteobacteria</taxon>
        <taxon>Neisseriales</taxon>
        <taxon>Aquaspirillaceae</taxon>
        <taxon>Laribacter</taxon>
    </lineage>
</organism>
<dbReference type="AlphaFoldDB" id="A0ABD4SW71"/>
<dbReference type="PROSITE" id="PS51257">
    <property type="entry name" value="PROKAR_LIPOPROTEIN"/>
    <property type="match status" value="1"/>
</dbReference>
<gene>
    <name evidence="1" type="ORF">LH440_14195</name>
</gene>
<reference evidence="1 2" key="1">
    <citation type="submission" date="2021-10" db="EMBL/GenBank/DDBJ databases">
        <title>Whole-genome sequencing analysis of Laribacter hongkongensis: virulence gene profiles, carbohydrate-active enzyme prediction, and antimicrobial resistance characterization.</title>
        <authorList>
            <person name="Yuan P."/>
            <person name="Zhan Y."/>
            <person name="Chen D."/>
        </authorList>
    </citation>
    <scope>NUCLEOTIDE SEQUENCE [LARGE SCALE GENOMIC DNA]</scope>
    <source>
        <strain evidence="1 2">W67</strain>
    </source>
</reference>
<evidence type="ECO:0000313" key="2">
    <source>
        <dbReference type="Proteomes" id="UP001200247"/>
    </source>
</evidence>
<accession>A0ABD4SW71</accession>
<proteinExistence type="predicted"/>
<protein>
    <recommendedName>
        <fullName evidence="3">Lipoprotein</fullName>
    </recommendedName>
</protein>
<dbReference type="Proteomes" id="UP001200247">
    <property type="component" value="Unassembled WGS sequence"/>
</dbReference>
<name>A0ABD4SW71_9NEIS</name>
<dbReference type="RefSeq" id="WP_147640259.1">
    <property type="nucleotide sequence ID" value="NZ_CP022115.1"/>
</dbReference>
<evidence type="ECO:0008006" key="3">
    <source>
        <dbReference type="Google" id="ProtNLM"/>
    </source>
</evidence>
<sequence length="178" mass="19943">MKLSAIAAASLLAILLAGCGDQKRIDELEGQLKKAKEDIVSMSDMIQSTKFEDEFLKEIHESNSYKTFPSKPSIAGYDLARETLAGQHIITERVWGGNKVNEPLVEVIAPLYWLEDRWPDRMSKTGLMVDDGLWWCRDVAVATRLAMSTSLKREDVDRFNLAISRAASQCVIALSKPR</sequence>
<dbReference type="EMBL" id="JAJAXM010000035">
    <property type="protein sequence ID" value="MCG9027034.1"/>
    <property type="molecule type" value="Genomic_DNA"/>
</dbReference>
<evidence type="ECO:0000313" key="1">
    <source>
        <dbReference type="EMBL" id="MCG9027034.1"/>
    </source>
</evidence>
<comment type="caution">
    <text evidence="1">The sequence shown here is derived from an EMBL/GenBank/DDBJ whole genome shotgun (WGS) entry which is preliminary data.</text>
</comment>